<dbReference type="PANTHER" id="PTHR12948:SF3">
    <property type="entry name" value="NEDD8 ULTIMATE BUSTER 1"/>
    <property type="match status" value="1"/>
</dbReference>
<evidence type="ECO:0000259" key="2">
    <source>
        <dbReference type="PROSITE" id="PS50030"/>
    </source>
</evidence>
<feature type="compositionally biased region" description="Basic and acidic residues" evidence="1">
    <location>
        <begin position="23"/>
        <end position="41"/>
    </location>
</feature>
<feature type="non-terminal residue" evidence="3">
    <location>
        <position position="1"/>
    </location>
</feature>
<dbReference type="PANTHER" id="PTHR12948">
    <property type="entry name" value="NEDD8 ULTIMATE BUSTER-1 BS4 PROTEIN"/>
    <property type="match status" value="1"/>
</dbReference>
<dbReference type="InterPro" id="IPR009060">
    <property type="entry name" value="UBA-like_sf"/>
</dbReference>
<evidence type="ECO:0000256" key="1">
    <source>
        <dbReference type="SAM" id="MobiDB-lite"/>
    </source>
</evidence>
<organism evidence="3">
    <name type="scientific">Tabanus bromius</name>
    <name type="common">Band-eyed brown horse fly</name>
    <dbReference type="NCBI Taxonomy" id="304241"/>
    <lineage>
        <taxon>Eukaryota</taxon>
        <taxon>Metazoa</taxon>
        <taxon>Ecdysozoa</taxon>
        <taxon>Arthropoda</taxon>
        <taxon>Hexapoda</taxon>
        <taxon>Insecta</taxon>
        <taxon>Pterygota</taxon>
        <taxon>Neoptera</taxon>
        <taxon>Endopterygota</taxon>
        <taxon>Diptera</taxon>
        <taxon>Brachycera</taxon>
        <taxon>Tabanomorpha</taxon>
        <taxon>Tabanoidea</taxon>
        <taxon>Tabanidae</taxon>
        <taxon>Tabanus</taxon>
    </lineage>
</organism>
<dbReference type="SUPFAM" id="SSF46934">
    <property type="entry name" value="UBA-like"/>
    <property type="match status" value="2"/>
</dbReference>
<sequence>LRACNNNVDQAVQYIMERREKKSIARKRAREERKLEKKSNKSDGWVNPRTAHTLVQMGYDEGYVFAALRKTDNDLYQALDYLTNRRDELVPEKLENVTVNQDLVEAVVKMGFNPEMAKIALELALNNSTKAIEMLLQSQSGTDFAAGLQSVITGTDNSNNPTLPSTSNSTQEGATLNEQIKSRLKNEVEAMKAYDRFAQDLTEEDDEYLDLTLDQEEQLLFQYIKYVD</sequence>
<protein>
    <submittedName>
        <fullName evidence="3">Putative adaptor protein nub1</fullName>
    </submittedName>
</protein>
<dbReference type="AlphaFoldDB" id="A0A0K8TKZ8"/>
<feature type="domain" description="UBA" evidence="2">
    <location>
        <begin position="98"/>
        <end position="138"/>
    </location>
</feature>
<proteinExistence type="evidence at transcript level"/>
<dbReference type="Gene3D" id="1.10.8.10">
    <property type="entry name" value="DNA helicase RuvA subunit, C-terminal domain"/>
    <property type="match status" value="2"/>
</dbReference>
<feature type="compositionally biased region" description="Low complexity" evidence="1">
    <location>
        <begin position="155"/>
        <end position="170"/>
    </location>
</feature>
<reference evidence="3" key="1">
    <citation type="journal article" date="2015" name="Insect Biochem. Mol. Biol.">
        <title>An insight into the sialome of the horse fly, Tabanus bromius.</title>
        <authorList>
            <person name="Ribeiro J.M."/>
            <person name="Kazimirova M."/>
            <person name="Takac P."/>
            <person name="Andersen J.F."/>
            <person name="Francischetti I.M."/>
        </authorList>
    </citation>
    <scope>NUCLEOTIDE SEQUENCE</scope>
</reference>
<dbReference type="GO" id="GO:2000058">
    <property type="term" value="P:regulation of ubiquitin-dependent protein catabolic process"/>
    <property type="evidence" value="ECO:0007669"/>
    <property type="project" value="TreeGrafter"/>
</dbReference>
<dbReference type="EMBL" id="GDAI01002765">
    <property type="protein sequence ID" value="JAI14838.1"/>
    <property type="molecule type" value="mRNA"/>
</dbReference>
<dbReference type="InterPro" id="IPR039749">
    <property type="entry name" value="NUB1"/>
</dbReference>
<feature type="domain" description="UBA" evidence="2">
    <location>
        <begin position="45"/>
        <end position="85"/>
    </location>
</feature>
<feature type="region of interest" description="Disordered" evidence="1">
    <location>
        <begin position="23"/>
        <end position="43"/>
    </location>
</feature>
<feature type="region of interest" description="Disordered" evidence="1">
    <location>
        <begin position="153"/>
        <end position="174"/>
    </location>
</feature>
<name>A0A0K8TKZ8_TABBR</name>
<evidence type="ECO:0000313" key="3">
    <source>
        <dbReference type="EMBL" id="JAI14838.1"/>
    </source>
</evidence>
<dbReference type="InterPro" id="IPR015940">
    <property type="entry name" value="UBA"/>
</dbReference>
<accession>A0A0K8TKZ8</accession>
<dbReference type="SMART" id="SM00165">
    <property type="entry name" value="UBA"/>
    <property type="match status" value="2"/>
</dbReference>
<dbReference type="PROSITE" id="PS50030">
    <property type="entry name" value="UBA"/>
    <property type="match status" value="2"/>
</dbReference>